<keyword evidence="4" id="KW-1185">Reference proteome</keyword>
<proteinExistence type="predicted"/>
<evidence type="ECO:0000313" key="2">
    <source>
        <dbReference type="EMBL" id="AMK10420.1"/>
    </source>
</evidence>
<dbReference type="RefSeq" id="WP_066800868.1">
    <property type="nucleotide sequence ID" value="NZ_CAUVXY020000014.1"/>
</dbReference>
<dbReference type="Pfam" id="PF04316">
    <property type="entry name" value="FlgM"/>
    <property type="match status" value="1"/>
</dbReference>
<dbReference type="Proteomes" id="UP000295506">
    <property type="component" value="Unassembled WGS sequence"/>
</dbReference>
<keyword evidence="2" id="KW-0966">Cell projection</keyword>
<feature type="domain" description="Anti-sigma-28 factor FlgM C-terminal" evidence="1">
    <location>
        <begin position="34"/>
        <end position="67"/>
    </location>
</feature>
<dbReference type="KEGG" id="dej:AWY79_04455"/>
<dbReference type="SUPFAM" id="SSF101498">
    <property type="entry name" value="Anti-sigma factor FlgM"/>
    <property type="match status" value="1"/>
</dbReference>
<dbReference type="EMBL" id="SOBK01000004">
    <property type="protein sequence ID" value="TDT89189.1"/>
    <property type="molecule type" value="Genomic_DNA"/>
</dbReference>
<organism evidence="3 5">
    <name type="scientific">Pseudodesulfovibrio indicus</name>
    <dbReference type="NCBI Taxonomy" id="1716143"/>
    <lineage>
        <taxon>Bacteria</taxon>
        <taxon>Pseudomonadati</taxon>
        <taxon>Thermodesulfobacteriota</taxon>
        <taxon>Desulfovibrionia</taxon>
        <taxon>Desulfovibrionales</taxon>
        <taxon>Desulfovibrionaceae</taxon>
    </lineage>
</organism>
<dbReference type="Proteomes" id="UP000055611">
    <property type="component" value="Chromosome"/>
</dbReference>
<reference evidence="3 5" key="2">
    <citation type="submission" date="2019-03" db="EMBL/GenBank/DDBJ databases">
        <title>Genomic Encyclopedia of Type Strains, Phase IV (KMG-IV): sequencing the most valuable type-strain genomes for metagenomic binning, comparative biology and taxonomic classification.</title>
        <authorList>
            <person name="Goeker M."/>
        </authorList>
    </citation>
    <scope>NUCLEOTIDE SEQUENCE [LARGE SCALE GENOMIC DNA]</scope>
    <source>
        <strain evidence="3 5">DSM 101483</strain>
    </source>
</reference>
<keyword evidence="2" id="KW-0969">Cilium</keyword>
<dbReference type="AlphaFoldDB" id="A0A126QK72"/>
<keyword evidence="2" id="KW-0282">Flagellum</keyword>
<name>A0A126QK72_9BACT</name>
<evidence type="ECO:0000259" key="1">
    <source>
        <dbReference type="Pfam" id="PF04316"/>
    </source>
</evidence>
<protein>
    <submittedName>
        <fullName evidence="3">Anti-sigma-28 factor FlgM</fullName>
    </submittedName>
    <submittedName>
        <fullName evidence="2">Flagellar biosynthesis protein FlgM</fullName>
    </submittedName>
</protein>
<dbReference type="InterPro" id="IPR035890">
    <property type="entry name" value="Anti-sigma-28_factor_FlgM_sf"/>
</dbReference>
<evidence type="ECO:0000313" key="3">
    <source>
        <dbReference type="EMBL" id="TDT89189.1"/>
    </source>
</evidence>
<evidence type="ECO:0000313" key="4">
    <source>
        <dbReference type="Proteomes" id="UP000055611"/>
    </source>
</evidence>
<reference evidence="2 4" key="1">
    <citation type="journal article" date="2016" name="Front. Microbiol.">
        <title>Genome Sequence of the Piezophilic, Mesophilic Sulfate-Reducing Bacterium Desulfovibrio indicus J2T.</title>
        <authorList>
            <person name="Cao J."/>
            <person name="Maignien L."/>
            <person name="Shao Z."/>
            <person name="Alain K."/>
            <person name="Jebbar M."/>
        </authorList>
    </citation>
    <scope>NUCLEOTIDE SEQUENCE [LARGE SCALE GENOMIC DNA]</scope>
    <source>
        <strain evidence="2 4">J2</strain>
    </source>
</reference>
<sequence>MKGYDDSRVLDAADRETDCVIDGFDDVETGRRHRDTPDERARKIARLKAEVDSGRYEPDVMDIARLLTSAMDPTL</sequence>
<dbReference type="EMBL" id="CP014206">
    <property type="protein sequence ID" value="AMK10420.1"/>
    <property type="molecule type" value="Genomic_DNA"/>
</dbReference>
<gene>
    <name evidence="2" type="ORF">AWY79_04455</name>
    <name evidence="3" type="ORF">EDC59_104182</name>
</gene>
<evidence type="ECO:0000313" key="5">
    <source>
        <dbReference type="Proteomes" id="UP000295506"/>
    </source>
</evidence>
<accession>A0A126QK72</accession>
<dbReference type="OrthoDB" id="5461419at2"/>
<dbReference type="InterPro" id="IPR031316">
    <property type="entry name" value="FlgM_C"/>
</dbReference>